<reference evidence="1 2" key="1">
    <citation type="submission" date="2019-02" db="EMBL/GenBank/DDBJ databases">
        <title>Deep-cultivation of Planctomycetes and their phenomic and genomic characterization uncovers novel biology.</title>
        <authorList>
            <person name="Wiegand S."/>
            <person name="Jogler M."/>
            <person name="Boedeker C."/>
            <person name="Pinto D."/>
            <person name="Vollmers J."/>
            <person name="Rivas-Marin E."/>
            <person name="Kohn T."/>
            <person name="Peeters S.H."/>
            <person name="Heuer A."/>
            <person name="Rast P."/>
            <person name="Oberbeckmann S."/>
            <person name="Bunk B."/>
            <person name="Jeske O."/>
            <person name="Meyerdierks A."/>
            <person name="Storesund J.E."/>
            <person name="Kallscheuer N."/>
            <person name="Luecker S."/>
            <person name="Lage O.M."/>
            <person name="Pohl T."/>
            <person name="Merkel B.J."/>
            <person name="Hornburger P."/>
            <person name="Mueller R.-W."/>
            <person name="Bruemmer F."/>
            <person name="Labrenz M."/>
            <person name="Spormann A.M."/>
            <person name="Op den Camp H."/>
            <person name="Overmann J."/>
            <person name="Amann R."/>
            <person name="Jetten M.S.M."/>
            <person name="Mascher T."/>
            <person name="Medema M.H."/>
            <person name="Devos D.P."/>
            <person name="Kaster A.-K."/>
            <person name="Ovreas L."/>
            <person name="Rohde M."/>
            <person name="Galperin M.Y."/>
            <person name="Jogler C."/>
        </authorList>
    </citation>
    <scope>NUCLEOTIDE SEQUENCE [LARGE SCALE GENOMIC DNA]</scope>
    <source>
        <strain evidence="1 2">Mal4</strain>
    </source>
</reference>
<name>A0A517ZFX4_9PLAN</name>
<dbReference type="AlphaFoldDB" id="A0A517ZFX4"/>
<dbReference type="Proteomes" id="UP000320496">
    <property type="component" value="Chromosome"/>
</dbReference>
<dbReference type="KEGG" id="mri:Mal4_57080"/>
<evidence type="ECO:0000313" key="2">
    <source>
        <dbReference type="Proteomes" id="UP000320496"/>
    </source>
</evidence>
<sequence>MPAIAMALLVVGMALAMVLDRLWIDAAEAELRSATEAAALAAAGQLAGDARLRADGDYSQLIVSARQAAGQVAASNRAAGDPVVVETASDRDIRFGHIVASSETGESTFLQTDQLPTTASVRALRTRGRGNPIARLFRELTGKPYGDARAYATASVDNRIIGLRPFDGGSIPAVPLGILETASDPRRTDTWQRQIDQREGPDDFAFRDGEVVRESDGIPEIILHTAQADQPLDAANTLLVDIGNGLFHHQLARQIRSGLDTTDLIDFGGEIRTDQGPYHLECDAQFADALDPLAGMIGRRRIAFLYVNPVASDSGSIGELMVSRLVAIRVLDIRSGDDGSFEIVVQPCVMTTRTALLANPGAPWDGSSDERNEANPYIFKLQLSR</sequence>
<gene>
    <name evidence="1" type="ORF">Mal4_57080</name>
</gene>
<dbReference type="EMBL" id="CP036275">
    <property type="protein sequence ID" value="QDU41342.1"/>
    <property type="molecule type" value="Genomic_DNA"/>
</dbReference>
<organism evidence="1 2">
    <name type="scientific">Maioricimonas rarisocia</name>
    <dbReference type="NCBI Taxonomy" id="2528026"/>
    <lineage>
        <taxon>Bacteria</taxon>
        <taxon>Pseudomonadati</taxon>
        <taxon>Planctomycetota</taxon>
        <taxon>Planctomycetia</taxon>
        <taxon>Planctomycetales</taxon>
        <taxon>Planctomycetaceae</taxon>
        <taxon>Maioricimonas</taxon>
    </lineage>
</organism>
<evidence type="ECO:0000313" key="1">
    <source>
        <dbReference type="EMBL" id="QDU41342.1"/>
    </source>
</evidence>
<keyword evidence="2" id="KW-1185">Reference proteome</keyword>
<protein>
    <submittedName>
        <fullName evidence="1">Uncharacterized protein</fullName>
    </submittedName>
</protein>
<proteinExistence type="predicted"/>
<accession>A0A517ZFX4</accession>